<dbReference type="GO" id="GO:0016787">
    <property type="term" value="F:hydrolase activity"/>
    <property type="evidence" value="ECO:0007669"/>
    <property type="project" value="InterPro"/>
</dbReference>
<dbReference type="Gene3D" id="3.60.21.10">
    <property type="match status" value="1"/>
</dbReference>
<dbReference type="InterPro" id="IPR029052">
    <property type="entry name" value="Metallo-depent_PP-like"/>
</dbReference>
<dbReference type="InterPro" id="IPR004843">
    <property type="entry name" value="Calcineurin-like_PHP"/>
</dbReference>
<dbReference type="Pfam" id="PF00149">
    <property type="entry name" value="Metallophos"/>
    <property type="match status" value="1"/>
</dbReference>
<dbReference type="CDD" id="cd07379">
    <property type="entry name" value="MPP_239FB"/>
    <property type="match status" value="1"/>
</dbReference>
<dbReference type="PANTHER" id="PTHR12905">
    <property type="entry name" value="METALLOPHOSPHOESTERASE"/>
    <property type="match status" value="1"/>
</dbReference>
<accession>A0A1X2HUM7</accession>
<dbReference type="OrthoDB" id="630188at2759"/>
<dbReference type="AlphaFoldDB" id="A0A1X2HUM7"/>
<dbReference type="STRING" id="13706.A0A1X2HUM7"/>
<protein>
    <submittedName>
        <fullName evidence="2">Metallo-dependent phosphatase-like protein</fullName>
    </submittedName>
</protein>
<dbReference type="EMBL" id="MCGN01000001">
    <property type="protein sequence ID" value="ORZ03194.1"/>
    <property type="molecule type" value="Genomic_DNA"/>
</dbReference>
<organism evidence="2 3">
    <name type="scientific">Syncephalastrum racemosum</name>
    <name type="common">Filamentous fungus</name>
    <dbReference type="NCBI Taxonomy" id="13706"/>
    <lineage>
        <taxon>Eukaryota</taxon>
        <taxon>Fungi</taxon>
        <taxon>Fungi incertae sedis</taxon>
        <taxon>Mucoromycota</taxon>
        <taxon>Mucoromycotina</taxon>
        <taxon>Mucoromycetes</taxon>
        <taxon>Mucorales</taxon>
        <taxon>Syncephalastraceae</taxon>
        <taxon>Syncephalastrum</taxon>
    </lineage>
</organism>
<dbReference type="OMA" id="HTPPYGI"/>
<proteinExistence type="predicted"/>
<dbReference type="SUPFAM" id="SSF56300">
    <property type="entry name" value="Metallo-dependent phosphatases"/>
    <property type="match status" value="1"/>
</dbReference>
<comment type="caution">
    <text evidence="2">The sequence shown here is derived from an EMBL/GenBank/DDBJ whole genome shotgun (WGS) entry which is preliminary data.</text>
</comment>
<reference evidence="2 3" key="1">
    <citation type="submission" date="2016-07" db="EMBL/GenBank/DDBJ databases">
        <title>Pervasive Adenine N6-methylation of Active Genes in Fungi.</title>
        <authorList>
            <consortium name="DOE Joint Genome Institute"/>
            <person name="Mondo S.J."/>
            <person name="Dannebaum R.O."/>
            <person name="Kuo R.C."/>
            <person name="Labutti K."/>
            <person name="Haridas S."/>
            <person name="Kuo A."/>
            <person name="Salamov A."/>
            <person name="Ahrendt S.R."/>
            <person name="Lipzen A."/>
            <person name="Sullivan W."/>
            <person name="Andreopoulos W.B."/>
            <person name="Clum A."/>
            <person name="Lindquist E."/>
            <person name="Daum C."/>
            <person name="Ramamoorthy G.K."/>
            <person name="Gryganskyi A."/>
            <person name="Culley D."/>
            <person name="Magnuson J.K."/>
            <person name="James T.Y."/>
            <person name="O'Malley M.A."/>
            <person name="Stajich J.E."/>
            <person name="Spatafora J.W."/>
            <person name="Visel A."/>
            <person name="Grigoriev I.V."/>
        </authorList>
    </citation>
    <scope>NUCLEOTIDE SEQUENCE [LARGE SCALE GENOMIC DNA]</scope>
    <source>
        <strain evidence="2 3">NRRL 2496</strain>
    </source>
</reference>
<dbReference type="Proteomes" id="UP000242180">
    <property type="component" value="Unassembled WGS sequence"/>
</dbReference>
<sequence length="246" mass="28038">MPSNTVYVTDDPKYLKNKQDNAVRFVCMSDTHGATTFAFDIPDGDVFIHAGDLTRRGNIQEFRDTLAWIRKLTHPIKIVTGGNHDIILDEYFGYVEQKQTVLAMMEQAGIVYLEHEEYRLPDELGGLRLFVSPYAPIHLGGAFMPQDLSPIWKTIPEGLDVLVTHTPPQGYKDKIKWGGRHVGCPILREKIAAVQPRVCVFGHIHEDHGWCMSEDNKTLMVNACTCNHRYRANQLPVVFDLEYKKE</sequence>
<dbReference type="PANTHER" id="PTHR12905:SF0">
    <property type="entry name" value="CALCINEURIN-LIKE PHOSPHOESTERASE DOMAIN-CONTAINING PROTEIN"/>
    <property type="match status" value="1"/>
</dbReference>
<name>A0A1X2HUM7_SYNRA</name>
<dbReference type="InterPro" id="IPR051693">
    <property type="entry name" value="UPF0046_metallophosphoest"/>
</dbReference>
<evidence type="ECO:0000259" key="1">
    <source>
        <dbReference type="Pfam" id="PF00149"/>
    </source>
</evidence>
<keyword evidence="3" id="KW-1185">Reference proteome</keyword>
<evidence type="ECO:0000313" key="3">
    <source>
        <dbReference type="Proteomes" id="UP000242180"/>
    </source>
</evidence>
<feature type="domain" description="Calcineurin-like phosphoesterase" evidence="1">
    <location>
        <begin position="24"/>
        <end position="206"/>
    </location>
</feature>
<evidence type="ECO:0000313" key="2">
    <source>
        <dbReference type="EMBL" id="ORZ03194.1"/>
    </source>
</evidence>
<gene>
    <name evidence="2" type="ORF">BCR43DRAFT_482896</name>
</gene>
<dbReference type="InParanoid" id="A0A1X2HUM7"/>